<dbReference type="SUPFAM" id="SSF55103">
    <property type="entry name" value="FAD-linked oxidases, C-terminal domain"/>
    <property type="match status" value="1"/>
</dbReference>
<feature type="domain" description="FAD-binding PCMH-type" evidence="5">
    <location>
        <begin position="40"/>
        <end position="230"/>
    </location>
</feature>
<dbReference type="GO" id="GO:0071949">
    <property type="term" value="F:FAD binding"/>
    <property type="evidence" value="ECO:0007669"/>
    <property type="project" value="InterPro"/>
</dbReference>
<organism evidence="6 7">
    <name type="scientific">Pseudolabrys taiwanensis</name>
    <dbReference type="NCBI Taxonomy" id="331696"/>
    <lineage>
        <taxon>Bacteria</taxon>
        <taxon>Pseudomonadati</taxon>
        <taxon>Pseudomonadota</taxon>
        <taxon>Alphaproteobacteria</taxon>
        <taxon>Hyphomicrobiales</taxon>
        <taxon>Xanthobacteraceae</taxon>
        <taxon>Pseudolabrys</taxon>
    </lineage>
</organism>
<dbReference type="InterPro" id="IPR016170">
    <property type="entry name" value="Cytok_DH_C_sf"/>
</dbReference>
<gene>
    <name evidence="6" type="ORF">DW352_25070</name>
</gene>
<dbReference type="InterPro" id="IPR016167">
    <property type="entry name" value="FAD-bd_PCMH_sub1"/>
</dbReference>
<evidence type="ECO:0000313" key="6">
    <source>
        <dbReference type="EMBL" id="AXK83509.1"/>
    </source>
</evidence>
<dbReference type="InterPro" id="IPR036318">
    <property type="entry name" value="FAD-bd_PCMH-like_sf"/>
</dbReference>
<dbReference type="InterPro" id="IPR004113">
    <property type="entry name" value="FAD-bd_oxidored_4_C"/>
</dbReference>
<dbReference type="PANTHER" id="PTHR11748">
    <property type="entry name" value="D-LACTATE DEHYDROGENASE"/>
    <property type="match status" value="1"/>
</dbReference>
<dbReference type="RefSeq" id="WP_115693888.1">
    <property type="nucleotide sequence ID" value="NZ_CP031417.1"/>
</dbReference>
<evidence type="ECO:0000256" key="1">
    <source>
        <dbReference type="ARBA" id="ARBA00001974"/>
    </source>
</evidence>
<evidence type="ECO:0000256" key="4">
    <source>
        <dbReference type="ARBA" id="ARBA00023002"/>
    </source>
</evidence>
<dbReference type="Pfam" id="PF02913">
    <property type="entry name" value="FAD-oxidase_C"/>
    <property type="match status" value="1"/>
</dbReference>
<evidence type="ECO:0000259" key="5">
    <source>
        <dbReference type="PROSITE" id="PS51387"/>
    </source>
</evidence>
<dbReference type="Gene3D" id="3.40.462.10">
    <property type="entry name" value="FAD-linked oxidases, C-terminal domain"/>
    <property type="match status" value="1"/>
</dbReference>
<accession>A0A346A2W2</accession>
<dbReference type="AlphaFoldDB" id="A0A346A2W2"/>
<dbReference type="GO" id="GO:0008720">
    <property type="term" value="F:D-lactate dehydrogenase (NAD+) activity"/>
    <property type="evidence" value="ECO:0007669"/>
    <property type="project" value="TreeGrafter"/>
</dbReference>
<name>A0A346A2W2_9HYPH</name>
<dbReference type="Gene3D" id="3.30.465.10">
    <property type="match status" value="1"/>
</dbReference>
<dbReference type="InterPro" id="IPR006094">
    <property type="entry name" value="Oxid_FAD_bind_N"/>
</dbReference>
<keyword evidence="3" id="KW-0274">FAD</keyword>
<sequence length="507" mass="54897">MPAENTAPFLDAVARELGEAALDRGEAERSAYGRHTLPGPDLPPPGIIYPGSTEDVQAVVRLANQYRVPLFPISAGWNLGIGSRAAMNAGQVVVALGRRMNKVVEVNDDLSYVVVEPGVSFNTMYDELNRRGSKLMMSPTAGPPDGSVLGNAIDKGGGAGPLASHFDNLCGMEVVLGNGDIIRTGDGGIDADAQPNWHVTKYSFGPALDGIFTQSNYGIVTRAGIWMMQRPPHIRMFFFTFPDDEDLAEIVDLIRPIKAAGVVPTQIRATNDLYLLSSQERHPRYDVATARAALSDGERAELRKKYGIGSWTVSGALYGPNDEALQPALDRLRKHFLASGKATYISHEEAAPRAIFHAAINSNSGRPAGSELAMLKWRPGEGAIWMTPGARLDGKLVNDLQRACRAVAADFGLEYMASFVCGARFARGIHAILYDRNDADETARADRCYRAICEVFLSRGVFVGRAPTLYQDYHQKQRAPEIVNACAAIKRALDPNGIIAPGRYGIS</sequence>
<dbReference type="SUPFAM" id="SSF56176">
    <property type="entry name" value="FAD-binding/transporter-associated domain-like"/>
    <property type="match status" value="1"/>
</dbReference>
<keyword evidence="7" id="KW-1185">Reference proteome</keyword>
<keyword evidence="4" id="KW-0560">Oxidoreductase</keyword>
<evidence type="ECO:0000256" key="2">
    <source>
        <dbReference type="ARBA" id="ARBA00022630"/>
    </source>
</evidence>
<evidence type="ECO:0000313" key="7">
    <source>
        <dbReference type="Proteomes" id="UP000254889"/>
    </source>
</evidence>
<evidence type="ECO:0000256" key="3">
    <source>
        <dbReference type="ARBA" id="ARBA00022827"/>
    </source>
</evidence>
<dbReference type="InterPro" id="IPR016164">
    <property type="entry name" value="FAD-linked_Oxase-like_C"/>
</dbReference>
<dbReference type="Proteomes" id="UP000254889">
    <property type="component" value="Chromosome"/>
</dbReference>
<dbReference type="GO" id="GO:1903457">
    <property type="term" value="P:lactate catabolic process"/>
    <property type="evidence" value="ECO:0007669"/>
    <property type="project" value="TreeGrafter"/>
</dbReference>
<dbReference type="InterPro" id="IPR016166">
    <property type="entry name" value="FAD-bd_PCMH"/>
</dbReference>
<comment type="cofactor">
    <cofactor evidence="1">
        <name>FAD</name>
        <dbReference type="ChEBI" id="CHEBI:57692"/>
    </cofactor>
</comment>
<dbReference type="OrthoDB" id="9811557at2"/>
<dbReference type="InterPro" id="IPR016169">
    <property type="entry name" value="FAD-bd_PCMH_sub2"/>
</dbReference>
<dbReference type="PANTHER" id="PTHR11748:SF114">
    <property type="entry name" value="ARYL-ALCOHOL OXIDASE VANILLYL-ALCOHOL OXIDASE (AFU_ORTHOLOGUE AFUA_3G09500)-RELATED"/>
    <property type="match status" value="1"/>
</dbReference>
<dbReference type="GO" id="GO:0004458">
    <property type="term" value="F:D-lactate dehydrogenase (cytochrome) activity"/>
    <property type="evidence" value="ECO:0007669"/>
    <property type="project" value="TreeGrafter"/>
</dbReference>
<keyword evidence="2" id="KW-0285">Flavoprotein</keyword>
<proteinExistence type="predicted"/>
<dbReference type="Pfam" id="PF01565">
    <property type="entry name" value="FAD_binding_4"/>
    <property type="match status" value="1"/>
</dbReference>
<dbReference type="PROSITE" id="PS51387">
    <property type="entry name" value="FAD_PCMH"/>
    <property type="match status" value="1"/>
</dbReference>
<reference evidence="6 7" key="1">
    <citation type="submission" date="2018-07" db="EMBL/GenBank/DDBJ databases">
        <authorList>
            <person name="Quirk P.G."/>
            <person name="Krulwich T.A."/>
        </authorList>
    </citation>
    <scope>NUCLEOTIDE SEQUENCE [LARGE SCALE GENOMIC DNA]</scope>
    <source>
        <strain evidence="6 7">CC-BB4</strain>
    </source>
</reference>
<dbReference type="Gene3D" id="1.10.45.10">
    <property type="entry name" value="Vanillyl-alcohol Oxidase, Chain A, domain 4"/>
    <property type="match status" value="1"/>
</dbReference>
<protein>
    <submittedName>
        <fullName evidence="6">FAD-binding oxidoreductase</fullName>
    </submittedName>
</protein>
<dbReference type="InterPro" id="IPR016171">
    <property type="entry name" value="Vanillyl_alc_oxidase_C-sub2"/>
</dbReference>
<dbReference type="KEGG" id="ptaw:DW352_25070"/>
<dbReference type="EMBL" id="CP031417">
    <property type="protein sequence ID" value="AXK83509.1"/>
    <property type="molecule type" value="Genomic_DNA"/>
</dbReference>
<dbReference type="Gene3D" id="3.30.43.10">
    <property type="entry name" value="Uridine Diphospho-n-acetylenolpyruvylglucosamine Reductase, domain 2"/>
    <property type="match status" value="1"/>
</dbReference>